<sequence length="57" mass="6292">MKLFIGCILKITGSLTYEKLTNKFFTDCMSTINSTVTISTADRAAVRQKKCVSLKGD</sequence>
<accession>A0A9D4NCN8</accession>
<dbReference type="AlphaFoldDB" id="A0A9D4NCN8"/>
<protein>
    <submittedName>
        <fullName evidence="1">Uncharacterized protein</fullName>
    </submittedName>
</protein>
<comment type="caution">
    <text evidence="1">The sequence shown here is derived from an EMBL/GenBank/DDBJ whole genome shotgun (WGS) entry which is preliminary data.</text>
</comment>
<organism evidence="1 2">
    <name type="scientific">Dreissena polymorpha</name>
    <name type="common">Zebra mussel</name>
    <name type="synonym">Mytilus polymorpha</name>
    <dbReference type="NCBI Taxonomy" id="45954"/>
    <lineage>
        <taxon>Eukaryota</taxon>
        <taxon>Metazoa</taxon>
        <taxon>Spiralia</taxon>
        <taxon>Lophotrochozoa</taxon>
        <taxon>Mollusca</taxon>
        <taxon>Bivalvia</taxon>
        <taxon>Autobranchia</taxon>
        <taxon>Heteroconchia</taxon>
        <taxon>Euheterodonta</taxon>
        <taxon>Imparidentia</taxon>
        <taxon>Neoheterodontei</taxon>
        <taxon>Myida</taxon>
        <taxon>Dreissenoidea</taxon>
        <taxon>Dreissenidae</taxon>
        <taxon>Dreissena</taxon>
    </lineage>
</organism>
<reference evidence="1" key="1">
    <citation type="journal article" date="2019" name="bioRxiv">
        <title>The Genome of the Zebra Mussel, Dreissena polymorpha: A Resource for Invasive Species Research.</title>
        <authorList>
            <person name="McCartney M.A."/>
            <person name="Auch B."/>
            <person name="Kono T."/>
            <person name="Mallez S."/>
            <person name="Zhang Y."/>
            <person name="Obille A."/>
            <person name="Becker A."/>
            <person name="Abrahante J.E."/>
            <person name="Garbe J."/>
            <person name="Badalamenti J.P."/>
            <person name="Herman A."/>
            <person name="Mangelson H."/>
            <person name="Liachko I."/>
            <person name="Sullivan S."/>
            <person name="Sone E.D."/>
            <person name="Koren S."/>
            <person name="Silverstein K.A.T."/>
            <person name="Beckman K.B."/>
            <person name="Gohl D.M."/>
        </authorList>
    </citation>
    <scope>NUCLEOTIDE SEQUENCE</scope>
    <source>
        <strain evidence="1">Duluth1</strain>
        <tissue evidence="1">Whole animal</tissue>
    </source>
</reference>
<dbReference type="EMBL" id="JAIWYP010000001">
    <property type="protein sequence ID" value="KAH3893030.1"/>
    <property type="molecule type" value="Genomic_DNA"/>
</dbReference>
<name>A0A9D4NCN8_DREPO</name>
<dbReference type="Proteomes" id="UP000828390">
    <property type="component" value="Unassembled WGS sequence"/>
</dbReference>
<proteinExistence type="predicted"/>
<gene>
    <name evidence="1" type="ORF">DPMN_017169</name>
</gene>
<evidence type="ECO:0000313" key="2">
    <source>
        <dbReference type="Proteomes" id="UP000828390"/>
    </source>
</evidence>
<evidence type="ECO:0000313" key="1">
    <source>
        <dbReference type="EMBL" id="KAH3893030.1"/>
    </source>
</evidence>
<keyword evidence="2" id="KW-1185">Reference proteome</keyword>
<reference evidence="1" key="2">
    <citation type="submission" date="2020-11" db="EMBL/GenBank/DDBJ databases">
        <authorList>
            <person name="McCartney M.A."/>
            <person name="Auch B."/>
            <person name="Kono T."/>
            <person name="Mallez S."/>
            <person name="Becker A."/>
            <person name="Gohl D.M."/>
            <person name="Silverstein K.A.T."/>
            <person name="Koren S."/>
            <person name="Bechman K.B."/>
            <person name="Herman A."/>
            <person name="Abrahante J.E."/>
            <person name="Garbe J."/>
        </authorList>
    </citation>
    <scope>NUCLEOTIDE SEQUENCE</scope>
    <source>
        <strain evidence="1">Duluth1</strain>
        <tissue evidence="1">Whole animal</tissue>
    </source>
</reference>